<dbReference type="Pfam" id="PF11518">
    <property type="entry name" value="DUF3221"/>
    <property type="match status" value="1"/>
</dbReference>
<dbReference type="AlphaFoldDB" id="A0A1I4AR81"/>
<dbReference type="EMBL" id="FOSB01000020">
    <property type="protein sequence ID" value="SFK58783.1"/>
    <property type="molecule type" value="Genomic_DNA"/>
</dbReference>
<dbReference type="RefSeq" id="WP_075038328.1">
    <property type="nucleotide sequence ID" value="NZ_FOSB01000020.1"/>
</dbReference>
<proteinExistence type="predicted"/>
<sequence length="176" mass="19311">MKKEWVFGTVIGISLVLGACGAASTSDDYDPNEAGAEDIEPDMAGFVMDQDENRILVVTPMDEETAKEGRAMWVSEAPEGLWIGKQVEVWVDGAIAESFPEQATAERVQELEMSEVEGADLKASEALSTALSEADRENILAVELLAFDQQADQWTVKLKERGDSQGEWKTIVKDEK</sequence>
<dbReference type="PROSITE" id="PS51257">
    <property type="entry name" value="PROKAR_LIPOPROTEIN"/>
    <property type="match status" value="1"/>
</dbReference>
<evidence type="ECO:0000313" key="2">
    <source>
        <dbReference type="Proteomes" id="UP000183557"/>
    </source>
</evidence>
<dbReference type="Proteomes" id="UP000183557">
    <property type="component" value="Unassembled WGS sequence"/>
</dbReference>
<evidence type="ECO:0000313" key="1">
    <source>
        <dbReference type="EMBL" id="SFK58783.1"/>
    </source>
</evidence>
<reference evidence="2" key="1">
    <citation type="submission" date="2016-10" db="EMBL/GenBank/DDBJ databases">
        <authorList>
            <person name="Varghese N."/>
            <person name="Submissions S."/>
        </authorList>
    </citation>
    <scope>NUCLEOTIDE SEQUENCE [LARGE SCALE GENOMIC DNA]</scope>
    <source>
        <strain evidence="2">CGMCC 1.3704</strain>
    </source>
</reference>
<gene>
    <name evidence="1" type="ORF">SAMN04487936_1205</name>
</gene>
<dbReference type="OrthoDB" id="2603210at2"/>
<dbReference type="InterPro" id="IPR021598">
    <property type="entry name" value="DUF3221"/>
</dbReference>
<accession>A0A1I4AR81</accession>
<evidence type="ECO:0008006" key="3">
    <source>
        <dbReference type="Google" id="ProtNLM"/>
    </source>
</evidence>
<organism evidence="1 2">
    <name type="scientific">Halobacillus dabanensis</name>
    <dbReference type="NCBI Taxonomy" id="240302"/>
    <lineage>
        <taxon>Bacteria</taxon>
        <taxon>Bacillati</taxon>
        <taxon>Bacillota</taxon>
        <taxon>Bacilli</taxon>
        <taxon>Bacillales</taxon>
        <taxon>Bacillaceae</taxon>
        <taxon>Halobacillus</taxon>
    </lineage>
</organism>
<protein>
    <recommendedName>
        <fullName evidence="3">DUF3221 domain-containing protein</fullName>
    </recommendedName>
</protein>
<name>A0A1I4AR81_HALDA</name>
<keyword evidence="2" id="KW-1185">Reference proteome</keyword>